<dbReference type="EMBL" id="JAVDUG010000016">
    <property type="protein sequence ID" value="MDR6781368.1"/>
    <property type="molecule type" value="Genomic_DNA"/>
</dbReference>
<name>A0ABU1QP75_9BACL</name>
<accession>A0ABU1QP75</accession>
<feature type="region of interest" description="Disordered" evidence="1">
    <location>
        <begin position="1"/>
        <end position="39"/>
    </location>
</feature>
<evidence type="ECO:0000313" key="2">
    <source>
        <dbReference type="EMBL" id="MDR6781368.1"/>
    </source>
</evidence>
<sequence>MSTPKSNSEPNVKPKPVFGRLVRSKHIEAEEPEAAASLA</sequence>
<comment type="caution">
    <text evidence="2">The sequence shown here is derived from an EMBL/GenBank/DDBJ whole genome shotgun (WGS) entry which is preliminary data.</text>
</comment>
<gene>
    <name evidence="2" type="ORF">J2W98_005680</name>
</gene>
<dbReference type="Proteomes" id="UP001266807">
    <property type="component" value="Unassembled WGS sequence"/>
</dbReference>
<proteinExistence type="predicted"/>
<organism evidence="2 3">
    <name type="scientific">Paenibacillus peoriae</name>
    <dbReference type="NCBI Taxonomy" id="59893"/>
    <lineage>
        <taxon>Bacteria</taxon>
        <taxon>Bacillati</taxon>
        <taxon>Bacillota</taxon>
        <taxon>Bacilli</taxon>
        <taxon>Bacillales</taxon>
        <taxon>Paenibacillaceae</taxon>
        <taxon>Paenibacillus</taxon>
    </lineage>
</organism>
<evidence type="ECO:0000313" key="3">
    <source>
        <dbReference type="Proteomes" id="UP001266807"/>
    </source>
</evidence>
<evidence type="ECO:0000256" key="1">
    <source>
        <dbReference type="SAM" id="MobiDB-lite"/>
    </source>
</evidence>
<reference evidence="2 3" key="1">
    <citation type="submission" date="2023-07" db="EMBL/GenBank/DDBJ databases">
        <title>Sorghum-associated microbial communities from plants grown in Nebraska, USA.</title>
        <authorList>
            <person name="Schachtman D."/>
        </authorList>
    </citation>
    <scope>NUCLEOTIDE SEQUENCE [LARGE SCALE GENOMIC DNA]</scope>
    <source>
        <strain evidence="2 3">BE143</strain>
    </source>
</reference>
<keyword evidence="3" id="KW-1185">Reference proteome</keyword>
<feature type="compositionally biased region" description="Polar residues" evidence="1">
    <location>
        <begin position="1"/>
        <end position="10"/>
    </location>
</feature>
<protein>
    <submittedName>
        <fullName evidence="2">Uncharacterized protein</fullName>
    </submittedName>
</protein>